<dbReference type="PROSITE" id="PS51257">
    <property type="entry name" value="PROKAR_LIPOPROTEIN"/>
    <property type="match status" value="1"/>
</dbReference>
<evidence type="ECO:0000313" key="2">
    <source>
        <dbReference type="Proteomes" id="UP000503464"/>
    </source>
</evidence>
<sequence length="114" mass="12475">MKKLLLTLGVITITGCVNPYTYREDQEIVASFTTSNGVQETQECILVAWQSKLTGGGPVSSQKTGKYYSIISIADNADVYSDGGITKIDFYSLRGSLDPWRGVKKRTEGIKSCL</sequence>
<dbReference type="RefSeq" id="WP_161740295.1">
    <property type="nucleotide sequence ID" value="NZ_CAMKUK010000012.1"/>
</dbReference>
<accession>A0AAE7EII0</accession>
<evidence type="ECO:0000313" key="1">
    <source>
        <dbReference type="EMBL" id="QKJ59438.1"/>
    </source>
</evidence>
<dbReference type="AlphaFoldDB" id="A0AAE7EII0"/>
<reference evidence="2" key="1">
    <citation type="submission" date="2020-03" db="EMBL/GenBank/DDBJ databases">
        <title>Genome sequences of seven Enterobacteriaceae strains isolated from Canadian wastewater treatment facilities.</title>
        <authorList>
            <person name="Huang H."/>
            <person name="Chmara J.T."/>
            <person name="Duceppe M.-O."/>
        </authorList>
    </citation>
    <scope>NUCLEOTIDE SEQUENCE [LARGE SCALE GENOMIC DNA]</scope>
    <source>
        <strain evidence="2">Biosolid 3</strain>
    </source>
</reference>
<dbReference type="EMBL" id="CP054160">
    <property type="protein sequence ID" value="QKJ59438.1"/>
    <property type="molecule type" value="Genomic_DNA"/>
</dbReference>
<organism evidence="1 2">
    <name type="scientific">Serratia fonticola</name>
    <dbReference type="NCBI Taxonomy" id="47917"/>
    <lineage>
        <taxon>Bacteria</taxon>
        <taxon>Pseudomonadati</taxon>
        <taxon>Pseudomonadota</taxon>
        <taxon>Gammaproteobacteria</taxon>
        <taxon>Enterobacterales</taxon>
        <taxon>Yersiniaceae</taxon>
        <taxon>Serratia</taxon>
    </lineage>
</organism>
<evidence type="ECO:0008006" key="3">
    <source>
        <dbReference type="Google" id="ProtNLM"/>
    </source>
</evidence>
<gene>
    <name evidence="1" type="ORF">G9399_15250</name>
</gene>
<dbReference type="Proteomes" id="UP000503464">
    <property type="component" value="Chromosome"/>
</dbReference>
<protein>
    <recommendedName>
        <fullName evidence="3">Lipoprotein</fullName>
    </recommendedName>
</protein>
<proteinExistence type="predicted"/>
<name>A0AAE7EII0_SERFO</name>